<gene>
    <name evidence="2" type="primary">jg1694</name>
    <name evidence="2" type="ORF">PAEG_LOCUS27443</name>
</gene>
<dbReference type="EMBL" id="CAKXAJ010026501">
    <property type="protein sequence ID" value="CAH2269159.1"/>
    <property type="molecule type" value="Genomic_DNA"/>
</dbReference>
<feature type="region of interest" description="Disordered" evidence="1">
    <location>
        <begin position="1"/>
        <end position="23"/>
    </location>
</feature>
<proteinExistence type="predicted"/>
<evidence type="ECO:0000313" key="3">
    <source>
        <dbReference type="Proteomes" id="UP000838756"/>
    </source>
</evidence>
<reference evidence="2" key="1">
    <citation type="submission" date="2022-03" db="EMBL/GenBank/DDBJ databases">
        <authorList>
            <person name="Lindestad O."/>
        </authorList>
    </citation>
    <scope>NUCLEOTIDE SEQUENCE</scope>
</reference>
<name>A0A8S4SJ29_9NEOP</name>
<organism evidence="2 3">
    <name type="scientific">Pararge aegeria aegeria</name>
    <dbReference type="NCBI Taxonomy" id="348720"/>
    <lineage>
        <taxon>Eukaryota</taxon>
        <taxon>Metazoa</taxon>
        <taxon>Ecdysozoa</taxon>
        <taxon>Arthropoda</taxon>
        <taxon>Hexapoda</taxon>
        <taxon>Insecta</taxon>
        <taxon>Pterygota</taxon>
        <taxon>Neoptera</taxon>
        <taxon>Endopterygota</taxon>
        <taxon>Lepidoptera</taxon>
        <taxon>Glossata</taxon>
        <taxon>Ditrysia</taxon>
        <taxon>Papilionoidea</taxon>
        <taxon>Nymphalidae</taxon>
        <taxon>Satyrinae</taxon>
        <taxon>Satyrini</taxon>
        <taxon>Parargina</taxon>
        <taxon>Pararge</taxon>
    </lineage>
</organism>
<evidence type="ECO:0000256" key="1">
    <source>
        <dbReference type="SAM" id="MobiDB-lite"/>
    </source>
</evidence>
<dbReference type="OrthoDB" id="415822at2759"/>
<comment type="caution">
    <text evidence="2">The sequence shown here is derived from an EMBL/GenBank/DDBJ whole genome shotgun (WGS) entry which is preliminary data.</text>
</comment>
<keyword evidence="3" id="KW-1185">Reference proteome</keyword>
<evidence type="ECO:0000313" key="2">
    <source>
        <dbReference type="EMBL" id="CAH2269159.1"/>
    </source>
</evidence>
<dbReference type="Proteomes" id="UP000838756">
    <property type="component" value="Unassembled WGS sequence"/>
</dbReference>
<protein>
    <submittedName>
        <fullName evidence="2">Jg1694 protein</fullName>
    </submittedName>
</protein>
<sequence length="104" mass="10955">MTDHKTEVGRGSAPDSGSVPLVTGEEMDVALGRLRSKKTAPGPDGIPGHIHDPGCRPVRCRCPLPSSSREDSGSCSTSVYSKPWKEGLLCLICKEGRPLVSPTA</sequence>
<dbReference type="AlphaFoldDB" id="A0A8S4SJ29"/>
<accession>A0A8S4SJ29</accession>